<proteinExistence type="predicted"/>
<reference evidence="2" key="1">
    <citation type="submission" date="2016-03" db="EMBL/GenBank/DDBJ databases">
        <title>Updated assembly of Pseudogymnoascus destructans, the fungus causing white-nose syndrome of bats.</title>
        <authorList>
            <person name="Palmer J.M."/>
            <person name="Drees K.P."/>
            <person name="Foster J.T."/>
            <person name="Lindner D.L."/>
        </authorList>
    </citation>
    <scope>NUCLEOTIDE SEQUENCE [LARGE SCALE GENOMIC DNA]</scope>
    <source>
        <strain evidence="2">20631-21</strain>
    </source>
</reference>
<protein>
    <recommendedName>
        <fullName evidence="3">Myb-like domain-containing protein</fullName>
    </recommendedName>
</protein>
<dbReference type="VEuPathDB" id="FungiDB:GMDG_05151"/>
<evidence type="ECO:0000313" key="2">
    <source>
        <dbReference type="EMBL" id="OAF60931.1"/>
    </source>
</evidence>
<evidence type="ECO:0000256" key="1">
    <source>
        <dbReference type="SAM" id="MobiDB-lite"/>
    </source>
</evidence>
<feature type="region of interest" description="Disordered" evidence="1">
    <location>
        <begin position="1"/>
        <end position="41"/>
    </location>
</feature>
<dbReference type="RefSeq" id="XP_024326212.1">
    <property type="nucleotide sequence ID" value="XM_024466183.1"/>
</dbReference>
<dbReference type="EMBL" id="KV441390">
    <property type="protein sequence ID" value="OAF60931.1"/>
    <property type="molecule type" value="Genomic_DNA"/>
</dbReference>
<dbReference type="eggNOG" id="ENOG502R6QR">
    <property type="taxonomic scope" value="Eukaryota"/>
</dbReference>
<dbReference type="AlphaFoldDB" id="A0A177AI01"/>
<dbReference type="OrthoDB" id="3440156at2759"/>
<evidence type="ECO:0008006" key="3">
    <source>
        <dbReference type="Google" id="ProtNLM"/>
    </source>
</evidence>
<dbReference type="GeneID" id="36285603"/>
<sequence length="247" mass="27993">MASQEKRTTRATSGGATPLTEPAPEPVAHEADNHPREDMASKLASLRRRIDEEKAYFNTMEEALQIFRQSHGEDYSAYPQPTGNVLQPSSTTAPTSARDRVSANSLRTWRSWNGKWSPTPVSKIGRETTYNLEFRLLDLPDSFRPSIGLYTPNFTSSEKLAGKSAHPRVCASHAKRSSPALQKQRKRGRLQYTAQEDNLLMRLKKKGLPWKEIHRAFIRAFSDRSIGSLQVRYCNDLKDRDSESDDE</sequence>
<name>A0A177AI01_9PEZI</name>
<organism evidence="2">
    <name type="scientific">Pseudogymnoascus destructans</name>
    <dbReference type="NCBI Taxonomy" id="655981"/>
    <lineage>
        <taxon>Eukaryota</taxon>
        <taxon>Fungi</taxon>
        <taxon>Dikarya</taxon>
        <taxon>Ascomycota</taxon>
        <taxon>Pezizomycotina</taxon>
        <taxon>Leotiomycetes</taxon>
        <taxon>Thelebolales</taxon>
        <taxon>Thelebolaceae</taxon>
        <taxon>Pseudogymnoascus</taxon>
    </lineage>
</organism>
<gene>
    <name evidence="2" type="ORF">VC83_02522</name>
</gene>
<feature type="compositionally biased region" description="Basic and acidic residues" evidence="1">
    <location>
        <begin position="27"/>
        <end position="40"/>
    </location>
</feature>
<accession>A0A177AI01</accession>
<dbReference type="Proteomes" id="UP000077154">
    <property type="component" value="Unassembled WGS sequence"/>
</dbReference>